<proteinExistence type="predicted"/>
<organism evidence="1 2">
    <name type="scientific">Astyanax mexicanus</name>
    <name type="common">Blind cave fish</name>
    <name type="synonym">Astyanax fasciatus mexicanus</name>
    <dbReference type="NCBI Taxonomy" id="7994"/>
    <lineage>
        <taxon>Eukaryota</taxon>
        <taxon>Metazoa</taxon>
        <taxon>Chordata</taxon>
        <taxon>Craniata</taxon>
        <taxon>Vertebrata</taxon>
        <taxon>Euteleostomi</taxon>
        <taxon>Actinopterygii</taxon>
        <taxon>Neopterygii</taxon>
        <taxon>Teleostei</taxon>
        <taxon>Ostariophysi</taxon>
        <taxon>Characiformes</taxon>
        <taxon>Characoidei</taxon>
        <taxon>Acestrorhamphidae</taxon>
        <taxon>Acestrorhamphinae</taxon>
        <taxon>Astyanax</taxon>
    </lineage>
</organism>
<reference evidence="1" key="1">
    <citation type="submission" date="2025-08" db="UniProtKB">
        <authorList>
            <consortium name="Ensembl"/>
        </authorList>
    </citation>
    <scope>IDENTIFICATION</scope>
</reference>
<evidence type="ECO:0000313" key="1">
    <source>
        <dbReference type="Ensembl" id="ENSAMXP00005002520.1"/>
    </source>
</evidence>
<dbReference type="InterPro" id="IPR036691">
    <property type="entry name" value="Endo/exonu/phosph_ase_sf"/>
</dbReference>
<protein>
    <submittedName>
        <fullName evidence="1">Uncharacterized protein</fullName>
    </submittedName>
</protein>
<dbReference type="Ensembl" id="ENSAMXT00005002820.1">
    <property type="protein sequence ID" value="ENSAMXP00005002520.1"/>
    <property type="gene ID" value="ENSAMXG00005001423.1"/>
</dbReference>
<dbReference type="Proteomes" id="UP000694621">
    <property type="component" value="Unplaced"/>
</dbReference>
<dbReference type="AlphaFoldDB" id="A0A8B9GZ11"/>
<evidence type="ECO:0000313" key="2">
    <source>
        <dbReference type="Proteomes" id="UP000694621"/>
    </source>
</evidence>
<accession>A0A8B9GZ11</accession>
<dbReference type="Gene3D" id="3.60.10.10">
    <property type="entry name" value="Endonuclease/exonuclease/phosphatase"/>
    <property type="match status" value="1"/>
</dbReference>
<sequence>MNPASLLPTPEDEEPHGCQLLLLHTCTPRIDLKEEPLFNFMAKSLDFLRQKSVDIALRQETQLKIPDVHRCQNRHYRIAASSSAPNKTKGVSILIKRNLNLNILESGADSNGRFSFIKCNFDSVKMCIFSVYAPNHQGDSFYDSLKQVVTAFLMPPTYPKCV</sequence>
<name>A0A8B9GZ11_ASTMX</name>
<dbReference type="SUPFAM" id="SSF56219">
    <property type="entry name" value="DNase I-like"/>
    <property type="match status" value="1"/>
</dbReference>